<dbReference type="InterPro" id="IPR013154">
    <property type="entry name" value="ADH-like_N"/>
</dbReference>
<organism evidence="2 3">
    <name type="scientific">Aureococcus anophagefferens</name>
    <name type="common">Harmful bloom alga</name>
    <dbReference type="NCBI Taxonomy" id="44056"/>
    <lineage>
        <taxon>Eukaryota</taxon>
        <taxon>Sar</taxon>
        <taxon>Stramenopiles</taxon>
        <taxon>Ochrophyta</taxon>
        <taxon>Pelagophyceae</taxon>
        <taxon>Pelagomonadales</taxon>
        <taxon>Pelagomonadaceae</taxon>
        <taxon>Aureococcus</taxon>
    </lineage>
</organism>
<dbReference type="SUPFAM" id="SSF51735">
    <property type="entry name" value="NAD(P)-binding Rossmann-fold domains"/>
    <property type="match status" value="1"/>
</dbReference>
<evidence type="ECO:0000313" key="3">
    <source>
        <dbReference type="Proteomes" id="UP001363151"/>
    </source>
</evidence>
<dbReference type="Pfam" id="PF00107">
    <property type="entry name" value="ADH_zinc_N"/>
    <property type="match status" value="1"/>
</dbReference>
<dbReference type="EMBL" id="JBBJCI010000141">
    <property type="protein sequence ID" value="KAK7242698.1"/>
    <property type="molecule type" value="Genomic_DNA"/>
</dbReference>
<dbReference type="SMART" id="SM00829">
    <property type="entry name" value="PKS_ER"/>
    <property type="match status" value="1"/>
</dbReference>
<comment type="caution">
    <text evidence="2">The sequence shown here is derived from an EMBL/GenBank/DDBJ whole genome shotgun (WGS) entry which is preliminary data.</text>
</comment>
<dbReference type="Gene3D" id="3.90.180.10">
    <property type="entry name" value="Medium-chain alcohol dehydrogenases, catalytic domain"/>
    <property type="match status" value="1"/>
</dbReference>
<dbReference type="PANTHER" id="PTHR43677">
    <property type="entry name" value="SHORT-CHAIN DEHYDROGENASE/REDUCTASE"/>
    <property type="match status" value="1"/>
</dbReference>
<dbReference type="InterPro" id="IPR011032">
    <property type="entry name" value="GroES-like_sf"/>
</dbReference>
<keyword evidence="3" id="KW-1185">Reference proteome</keyword>
<sequence length="346" mass="36182">MLARVFRRSAAPTRAARQYRALVKRDGAPAAIETFEDVVESPSQPIADSNVTVRVSHSCLNYKDGLVVCGRPGVAKFPVVPGINLAGEVAFDVPFGPPRGTRVVCVNDHLGQRCDGGYAEFARLPTQWLTALPDSMDNHTAMAMGTAGFTAMQCVLHLERSGALDAPDATVLVTGAAGGVGSLAVAILSDLGHTVVASSSRHEEEADYLRALGASHVIGRLDAPAKPMERADFDAAVDTAGGDVLAAVLAKLKPRGAVAACGNAAGASFETTVFPFILRGARLLGVDSVNSPPEERDEVWTRLDRDLDRGKLAATVTTVPLTDVPALAEDILAGKVRGRVVVDVTA</sequence>
<feature type="domain" description="Enoyl reductase (ER)" evidence="1">
    <location>
        <begin position="27"/>
        <end position="342"/>
    </location>
</feature>
<dbReference type="Proteomes" id="UP001363151">
    <property type="component" value="Unassembled WGS sequence"/>
</dbReference>
<dbReference type="PANTHER" id="PTHR43677:SF1">
    <property type="entry name" value="ACRYLYL-COA REDUCTASE ACUI-RELATED"/>
    <property type="match status" value="1"/>
</dbReference>
<accession>A0ABR1G2A8</accession>
<proteinExistence type="predicted"/>
<dbReference type="Pfam" id="PF08240">
    <property type="entry name" value="ADH_N"/>
    <property type="match status" value="1"/>
</dbReference>
<dbReference type="InterPro" id="IPR014188">
    <property type="entry name" value="Acrylyl-CoA_reductase_AcuI"/>
</dbReference>
<evidence type="ECO:0000259" key="1">
    <source>
        <dbReference type="SMART" id="SM00829"/>
    </source>
</evidence>
<reference evidence="2 3" key="1">
    <citation type="submission" date="2024-03" db="EMBL/GenBank/DDBJ databases">
        <title>Aureococcus anophagefferens CCMP1851 and Kratosvirus quantuckense: Draft genome of a second virus-susceptible host strain in the model system.</title>
        <authorList>
            <person name="Chase E."/>
            <person name="Truchon A.R."/>
            <person name="Schepens W."/>
            <person name="Wilhelm S.W."/>
        </authorList>
    </citation>
    <scope>NUCLEOTIDE SEQUENCE [LARGE SCALE GENOMIC DNA]</scope>
    <source>
        <strain evidence="2 3">CCMP1851</strain>
    </source>
</reference>
<dbReference type="SUPFAM" id="SSF50129">
    <property type="entry name" value="GroES-like"/>
    <property type="match status" value="1"/>
</dbReference>
<dbReference type="InterPro" id="IPR051397">
    <property type="entry name" value="Zn-ADH-like_protein"/>
</dbReference>
<name>A0ABR1G2A8_AURAN</name>
<protein>
    <submittedName>
        <fullName evidence="2">Alcohol dehydrogenase</fullName>
    </submittedName>
</protein>
<dbReference type="InterPro" id="IPR036291">
    <property type="entry name" value="NAD(P)-bd_dom_sf"/>
</dbReference>
<dbReference type="Gene3D" id="3.40.50.720">
    <property type="entry name" value="NAD(P)-binding Rossmann-like Domain"/>
    <property type="match status" value="1"/>
</dbReference>
<dbReference type="InterPro" id="IPR013149">
    <property type="entry name" value="ADH-like_C"/>
</dbReference>
<gene>
    <name evidence="2" type="ORF">SO694_00016427</name>
</gene>
<evidence type="ECO:0000313" key="2">
    <source>
        <dbReference type="EMBL" id="KAK7242698.1"/>
    </source>
</evidence>
<dbReference type="InterPro" id="IPR020843">
    <property type="entry name" value="ER"/>
</dbReference>
<dbReference type="NCBIfam" id="TIGR02823">
    <property type="entry name" value="oxido_YhdH"/>
    <property type="match status" value="1"/>
</dbReference>